<evidence type="ECO:0000256" key="1">
    <source>
        <dbReference type="SAM" id="MobiDB-lite"/>
    </source>
</evidence>
<accession>A0A2I1HKD6</accession>
<evidence type="ECO:0000313" key="2">
    <source>
        <dbReference type="EMBL" id="PKY59333.1"/>
    </source>
</evidence>
<feature type="region of interest" description="Disordered" evidence="1">
    <location>
        <begin position="66"/>
        <end position="107"/>
    </location>
</feature>
<gene>
    <name evidence="2" type="ORF">RhiirA4_481985</name>
</gene>
<dbReference type="Proteomes" id="UP000234323">
    <property type="component" value="Unassembled WGS sequence"/>
</dbReference>
<protein>
    <submittedName>
        <fullName evidence="2">Uncharacterized protein</fullName>
    </submittedName>
</protein>
<dbReference type="AlphaFoldDB" id="A0A2I1HKD6"/>
<dbReference type="EMBL" id="LLXI01003498">
    <property type="protein sequence ID" value="PKY59333.1"/>
    <property type="molecule type" value="Genomic_DNA"/>
</dbReference>
<sequence length="107" mass="12353">MNKEIRRIMNKPALETVSSKTYLKKTWAQATNIQPTTLSLIYSIALYTVSRSWDEFLFQYFKNFGDMDPKDDSDDDESLIDKTDEDEDNLNLGLQTPNDPCQSNCDT</sequence>
<comment type="caution">
    <text evidence="2">The sequence shown here is derived from an EMBL/GenBank/DDBJ whole genome shotgun (WGS) entry which is preliminary data.</text>
</comment>
<keyword evidence="3" id="KW-1185">Reference proteome</keyword>
<feature type="compositionally biased region" description="Acidic residues" evidence="1">
    <location>
        <begin position="71"/>
        <end position="89"/>
    </location>
</feature>
<evidence type="ECO:0000313" key="3">
    <source>
        <dbReference type="Proteomes" id="UP000234323"/>
    </source>
</evidence>
<name>A0A2I1HKD6_9GLOM</name>
<reference evidence="2 3" key="1">
    <citation type="submission" date="2015-10" db="EMBL/GenBank/DDBJ databases">
        <title>Genome analyses suggest a sexual origin of heterokaryosis in a supposedly ancient asexual fungus.</title>
        <authorList>
            <person name="Ropars J."/>
            <person name="Sedzielewska K."/>
            <person name="Noel J."/>
            <person name="Charron P."/>
            <person name="Farinelli L."/>
            <person name="Marton T."/>
            <person name="Kruger M."/>
            <person name="Pelin A."/>
            <person name="Brachmann A."/>
            <person name="Corradi N."/>
        </authorList>
    </citation>
    <scope>NUCLEOTIDE SEQUENCE [LARGE SCALE GENOMIC DNA]</scope>
    <source>
        <strain evidence="2 3">A4</strain>
    </source>
</reference>
<feature type="compositionally biased region" description="Polar residues" evidence="1">
    <location>
        <begin position="92"/>
        <end position="107"/>
    </location>
</feature>
<organism evidence="2 3">
    <name type="scientific">Rhizophagus irregularis</name>
    <dbReference type="NCBI Taxonomy" id="588596"/>
    <lineage>
        <taxon>Eukaryota</taxon>
        <taxon>Fungi</taxon>
        <taxon>Fungi incertae sedis</taxon>
        <taxon>Mucoromycota</taxon>
        <taxon>Glomeromycotina</taxon>
        <taxon>Glomeromycetes</taxon>
        <taxon>Glomerales</taxon>
        <taxon>Glomeraceae</taxon>
        <taxon>Rhizophagus</taxon>
    </lineage>
</organism>
<proteinExistence type="predicted"/>